<gene>
    <name evidence="5" type="ORF">NRE15_14530</name>
</gene>
<evidence type="ECO:0000256" key="1">
    <source>
        <dbReference type="ARBA" id="ARBA00006068"/>
    </source>
</evidence>
<feature type="transmembrane region" description="Helical" evidence="3">
    <location>
        <begin position="36"/>
        <end position="56"/>
    </location>
</feature>
<reference evidence="5 6" key="1">
    <citation type="submission" date="2022-08" db="EMBL/GenBank/DDBJ databases">
        <title>Aerococcaceae sp. nov isolated from spoiled eye mask.</title>
        <authorList>
            <person name="Zhou G."/>
            <person name="Xie X.-B."/>
            <person name="Shi Q.-S."/>
            <person name="Wang Y.-S."/>
            <person name="Wen X."/>
            <person name="Peng H."/>
            <person name="Yang X.-J."/>
            <person name="Tao H.-B."/>
            <person name="Huang X.-M."/>
        </authorList>
    </citation>
    <scope>NUCLEOTIDE SEQUENCE [LARGE SCALE GENOMIC DNA]</scope>
    <source>
        <strain evidence="6">DM20194951</strain>
    </source>
</reference>
<keyword evidence="3" id="KW-0812">Transmembrane</keyword>
<evidence type="ECO:0000256" key="3">
    <source>
        <dbReference type="SAM" id="Phobius"/>
    </source>
</evidence>
<feature type="domain" description="Cell envelope-related transcriptional attenuator" evidence="4">
    <location>
        <begin position="113"/>
        <end position="255"/>
    </location>
</feature>
<dbReference type="NCBIfam" id="TIGR00350">
    <property type="entry name" value="lytR_cpsA_psr"/>
    <property type="match status" value="1"/>
</dbReference>
<dbReference type="Proteomes" id="UP001315967">
    <property type="component" value="Chromosome"/>
</dbReference>
<sequence length="340" mass="38143">MSEDNDTAYETHHRSRSSIHQNKNEKRRHKKKRFSLTKFLLFLFLGLIVAAGIYVYKIYGDLRNTSVAITTSRPEEQVQVRPEPVNIEKEQKPFSVLLLGIDTGDLGRIDQGRSDVMIVATVNPNTNQTTLTSIPRDTLTEIVGYGTTDKINHAYAFGGMAMAVNTVQNLLDIPIDFTITVNMKGFSDVVDAVGGVTLTPTVTFEQRGYQFVEGQTMHLDGDQALAYSQNRYDTGGDYGRQERQRQLIEALLAEVIDFSLLYRYNDILISLEDNVTTDLTFDEIVTLSRHYTGAASNVVNYQLTGHGEMIDGIYYEIIEDDSLNSISSQLKTQLEIESAS</sequence>
<dbReference type="Gene3D" id="3.40.630.190">
    <property type="entry name" value="LCP protein"/>
    <property type="match status" value="1"/>
</dbReference>
<name>A0ABY5P5U2_9LACT</name>
<comment type="similarity">
    <text evidence="1">Belongs to the LytR/CpsA/Psr (LCP) family.</text>
</comment>
<dbReference type="PANTHER" id="PTHR33392">
    <property type="entry name" value="POLYISOPRENYL-TEICHOIC ACID--PEPTIDOGLYCAN TEICHOIC ACID TRANSFERASE TAGU"/>
    <property type="match status" value="1"/>
</dbReference>
<dbReference type="Pfam" id="PF03816">
    <property type="entry name" value="LytR_cpsA_psr"/>
    <property type="match status" value="1"/>
</dbReference>
<protein>
    <submittedName>
        <fullName evidence="5">LCP family protein</fullName>
    </submittedName>
</protein>
<keyword evidence="6" id="KW-1185">Reference proteome</keyword>
<organism evidence="5 6">
    <name type="scientific">Fundicoccus culcitae</name>
    <dbReference type="NCBI Taxonomy" id="2969821"/>
    <lineage>
        <taxon>Bacteria</taxon>
        <taxon>Bacillati</taxon>
        <taxon>Bacillota</taxon>
        <taxon>Bacilli</taxon>
        <taxon>Lactobacillales</taxon>
        <taxon>Aerococcaceae</taxon>
        <taxon>Fundicoccus</taxon>
    </lineage>
</organism>
<feature type="region of interest" description="Disordered" evidence="2">
    <location>
        <begin position="1"/>
        <end position="29"/>
    </location>
</feature>
<proteinExistence type="inferred from homology"/>
<evidence type="ECO:0000259" key="4">
    <source>
        <dbReference type="Pfam" id="PF03816"/>
    </source>
</evidence>
<dbReference type="PANTHER" id="PTHR33392:SF6">
    <property type="entry name" value="POLYISOPRENYL-TEICHOIC ACID--PEPTIDOGLYCAN TEICHOIC ACID TRANSFERASE TAGU"/>
    <property type="match status" value="1"/>
</dbReference>
<dbReference type="RefSeq" id="WP_313793579.1">
    <property type="nucleotide sequence ID" value="NZ_CP102453.1"/>
</dbReference>
<evidence type="ECO:0000313" key="5">
    <source>
        <dbReference type="EMBL" id="UUX34077.1"/>
    </source>
</evidence>
<dbReference type="EMBL" id="CP102453">
    <property type="protein sequence ID" value="UUX34077.1"/>
    <property type="molecule type" value="Genomic_DNA"/>
</dbReference>
<evidence type="ECO:0000313" key="6">
    <source>
        <dbReference type="Proteomes" id="UP001315967"/>
    </source>
</evidence>
<evidence type="ECO:0000256" key="2">
    <source>
        <dbReference type="SAM" id="MobiDB-lite"/>
    </source>
</evidence>
<keyword evidence="3" id="KW-0472">Membrane</keyword>
<accession>A0ABY5P5U2</accession>
<dbReference type="InterPro" id="IPR004474">
    <property type="entry name" value="LytR_CpsA_psr"/>
</dbReference>
<keyword evidence="3" id="KW-1133">Transmembrane helix</keyword>
<dbReference type="InterPro" id="IPR050922">
    <property type="entry name" value="LytR/CpsA/Psr_CW_biosynth"/>
</dbReference>